<dbReference type="AlphaFoldDB" id="A0AAV8YPJ5"/>
<dbReference type="GO" id="GO:0051537">
    <property type="term" value="F:2 iron, 2 sulfur cluster binding"/>
    <property type="evidence" value="ECO:0007669"/>
    <property type="project" value="UniProtKB-KW"/>
</dbReference>
<comment type="caution">
    <text evidence="5">The sequence shown here is derived from an EMBL/GenBank/DDBJ whole genome shotgun (WGS) entry which is preliminary data.</text>
</comment>
<sequence length="66" mass="7184">MNLEILKAEDVSPGTTLNSYLRETLHLTGTKKMCYEGGCGSCIVTVEETIDNVTRIFAVNSVSSSR</sequence>
<evidence type="ECO:0000313" key="6">
    <source>
        <dbReference type="Proteomes" id="UP001162156"/>
    </source>
</evidence>
<keyword evidence="1" id="KW-0500">Molybdenum</keyword>
<evidence type="ECO:0000256" key="1">
    <source>
        <dbReference type="ARBA" id="ARBA00022505"/>
    </source>
</evidence>
<organism evidence="5 6">
    <name type="scientific">Rhamnusium bicolor</name>
    <dbReference type="NCBI Taxonomy" id="1586634"/>
    <lineage>
        <taxon>Eukaryota</taxon>
        <taxon>Metazoa</taxon>
        <taxon>Ecdysozoa</taxon>
        <taxon>Arthropoda</taxon>
        <taxon>Hexapoda</taxon>
        <taxon>Insecta</taxon>
        <taxon>Pterygota</taxon>
        <taxon>Neoptera</taxon>
        <taxon>Endopterygota</taxon>
        <taxon>Coleoptera</taxon>
        <taxon>Polyphaga</taxon>
        <taxon>Cucujiformia</taxon>
        <taxon>Chrysomeloidea</taxon>
        <taxon>Cerambycidae</taxon>
        <taxon>Lepturinae</taxon>
        <taxon>Rhagiini</taxon>
        <taxon>Rhamnusium</taxon>
    </lineage>
</organism>
<keyword evidence="2" id="KW-0001">2Fe-2S</keyword>
<dbReference type="InterPro" id="IPR001041">
    <property type="entry name" value="2Fe-2S_ferredoxin-type"/>
</dbReference>
<dbReference type="InterPro" id="IPR016208">
    <property type="entry name" value="Ald_Oxase/xanthine_DH-like"/>
</dbReference>
<protein>
    <recommendedName>
        <fullName evidence="4">2Fe-2S ferredoxin-type domain-containing protein</fullName>
    </recommendedName>
</protein>
<evidence type="ECO:0000256" key="2">
    <source>
        <dbReference type="ARBA" id="ARBA00022714"/>
    </source>
</evidence>
<dbReference type="CDD" id="cd00207">
    <property type="entry name" value="fer2"/>
    <property type="match status" value="1"/>
</dbReference>
<gene>
    <name evidence="5" type="ORF">NQ314_007465</name>
</gene>
<dbReference type="PROSITE" id="PS00197">
    <property type="entry name" value="2FE2S_FER_1"/>
    <property type="match status" value="1"/>
</dbReference>
<dbReference type="SUPFAM" id="SSF54292">
    <property type="entry name" value="2Fe-2S ferredoxin-like"/>
    <property type="match status" value="1"/>
</dbReference>
<keyword evidence="3" id="KW-0411">Iron-sulfur</keyword>
<dbReference type="InterPro" id="IPR012675">
    <property type="entry name" value="Beta-grasp_dom_sf"/>
</dbReference>
<dbReference type="Gene3D" id="3.10.20.30">
    <property type="match status" value="1"/>
</dbReference>
<dbReference type="InterPro" id="IPR036010">
    <property type="entry name" value="2Fe-2S_ferredoxin-like_sf"/>
</dbReference>
<evidence type="ECO:0000313" key="5">
    <source>
        <dbReference type="EMBL" id="KAJ8952859.1"/>
    </source>
</evidence>
<accession>A0AAV8YPJ5</accession>
<dbReference type="PANTHER" id="PTHR11908">
    <property type="entry name" value="XANTHINE DEHYDROGENASE"/>
    <property type="match status" value="1"/>
</dbReference>
<dbReference type="Proteomes" id="UP001162156">
    <property type="component" value="Unassembled WGS sequence"/>
</dbReference>
<dbReference type="GO" id="GO:0005506">
    <property type="term" value="F:iron ion binding"/>
    <property type="evidence" value="ECO:0007669"/>
    <property type="project" value="InterPro"/>
</dbReference>
<keyword evidence="6" id="KW-1185">Reference proteome</keyword>
<keyword evidence="2" id="KW-0408">Iron</keyword>
<dbReference type="Pfam" id="PF00111">
    <property type="entry name" value="Fer2"/>
    <property type="match status" value="1"/>
</dbReference>
<evidence type="ECO:0000259" key="4">
    <source>
        <dbReference type="Pfam" id="PF00111"/>
    </source>
</evidence>
<feature type="domain" description="2Fe-2S ferredoxin-type" evidence="4">
    <location>
        <begin position="10"/>
        <end position="48"/>
    </location>
</feature>
<name>A0AAV8YPJ5_9CUCU</name>
<keyword evidence="2" id="KW-0479">Metal-binding</keyword>
<dbReference type="PANTHER" id="PTHR11908:SF132">
    <property type="entry name" value="ALDEHYDE OXIDASE 1-RELATED"/>
    <property type="match status" value="1"/>
</dbReference>
<dbReference type="GO" id="GO:0016491">
    <property type="term" value="F:oxidoreductase activity"/>
    <property type="evidence" value="ECO:0007669"/>
    <property type="project" value="InterPro"/>
</dbReference>
<reference evidence="5" key="1">
    <citation type="journal article" date="2023" name="Insect Mol. Biol.">
        <title>Genome sequencing provides insights into the evolution of gene families encoding plant cell wall-degrading enzymes in longhorned beetles.</title>
        <authorList>
            <person name="Shin N.R."/>
            <person name="Okamura Y."/>
            <person name="Kirsch R."/>
            <person name="Pauchet Y."/>
        </authorList>
    </citation>
    <scope>NUCLEOTIDE SEQUENCE</scope>
    <source>
        <strain evidence="5">RBIC_L_NR</strain>
    </source>
</reference>
<dbReference type="InterPro" id="IPR006058">
    <property type="entry name" value="2Fe2S_fd_BS"/>
</dbReference>
<dbReference type="EMBL" id="JANEYF010001996">
    <property type="protein sequence ID" value="KAJ8952859.1"/>
    <property type="molecule type" value="Genomic_DNA"/>
</dbReference>
<evidence type="ECO:0000256" key="3">
    <source>
        <dbReference type="ARBA" id="ARBA00023014"/>
    </source>
</evidence>
<proteinExistence type="predicted"/>